<dbReference type="InterPro" id="IPR018060">
    <property type="entry name" value="HTH_AraC"/>
</dbReference>
<evidence type="ECO:0000256" key="1">
    <source>
        <dbReference type="ARBA" id="ARBA00023015"/>
    </source>
</evidence>
<sequence>MTVPTEPAHLALRRYARETHHHAHPHHQVVLPLAGTLEMDVDGRGGDVTGDCAAVIPRGRPHGFAGSGDNAFLILDITAPPSPGNGREFWQAAAEQPFVRFDASLHGLCRFMAERIGPDGLGGVRSEVTGSMIVETLARGLDTVPAALPRPLARAVRFMESHCSEALTVAAIAREAGVGTSRLFTLFDTHFGTSPGRYLARQRLHHARWLLETTRRPLAEIALASGYADQSTFTRAFRRETGMPPAAYRRRHGGRR</sequence>
<evidence type="ECO:0000256" key="3">
    <source>
        <dbReference type="ARBA" id="ARBA00023163"/>
    </source>
</evidence>
<evidence type="ECO:0000256" key="2">
    <source>
        <dbReference type="ARBA" id="ARBA00023125"/>
    </source>
</evidence>
<dbReference type="SUPFAM" id="SSF46689">
    <property type="entry name" value="Homeodomain-like"/>
    <property type="match status" value="1"/>
</dbReference>
<dbReference type="GO" id="GO:0003700">
    <property type="term" value="F:DNA-binding transcription factor activity"/>
    <property type="evidence" value="ECO:0007669"/>
    <property type="project" value="InterPro"/>
</dbReference>
<dbReference type="InterPro" id="IPR050204">
    <property type="entry name" value="AraC_XylS_family_regulators"/>
</dbReference>
<dbReference type="Gene3D" id="1.10.10.60">
    <property type="entry name" value="Homeodomain-like"/>
    <property type="match status" value="1"/>
</dbReference>
<dbReference type="InterPro" id="IPR009057">
    <property type="entry name" value="Homeodomain-like_sf"/>
</dbReference>
<dbReference type="PANTHER" id="PTHR46796:SF10">
    <property type="entry name" value="TRANSCRIPTIONAL ACTIVATOR FEAR"/>
    <property type="match status" value="1"/>
</dbReference>
<dbReference type="PANTHER" id="PTHR46796">
    <property type="entry name" value="HTH-TYPE TRANSCRIPTIONAL ACTIVATOR RHAS-RELATED"/>
    <property type="match status" value="1"/>
</dbReference>
<dbReference type="PROSITE" id="PS01124">
    <property type="entry name" value="HTH_ARAC_FAMILY_2"/>
    <property type="match status" value="1"/>
</dbReference>
<dbReference type="AlphaFoldDB" id="A0A5B8RDA3"/>
<dbReference type="SUPFAM" id="SSF51182">
    <property type="entry name" value="RmlC-like cupins"/>
    <property type="match status" value="1"/>
</dbReference>
<evidence type="ECO:0000259" key="4">
    <source>
        <dbReference type="PROSITE" id="PS01124"/>
    </source>
</evidence>
<name>A0A5B8RDA3_9ZZZZ</name>
<dbReference type="InterPro" id="IPR014710">
    <property type="entry name" value="RmlC-like_jellyroll"/>
</dbReference>
<keyword evidence="2" id="KW-0238">DNA-binding</keyword>
<accession>A0A5B8RDA3</accession>
<dbReference type="Pfam" id="PF07883">
    <property type="entry name" value="Cupin_2"/>
    <property type="match status" value="1"/>
</dbReference>
<dbReference type="Gene3D" id="2.60.120.10">
    <property type="entry name" value="Jelly Rolls"/>
    <property type="match status" value="1"/>
</dbReference>
<dbReference type="InterPro" id="IPR013096">
    <property type="entry name" value="Cupin_2"/>
</dbReference>
<keyword evidence="3" id="KW-0804">Transcription</keyword>
<gene>
    <name evidence="5" type="primary">rhaR_2</name>
    <name evidence="5" type="ORF">KBTEX_01787</name>
</gene>
<dbReference type="SMART" id="SM00342">
    <property type="entry name" value="HTH_ARAC"/>
    <property type="match status" value="1"/>
</dbReference>
<dbReference type="PRINTS" id="PR00032">
    <property type="entry name" value="HTHARAC"/>
</dbReference>
<dbReference type="InterPro" id="IPR020449">
    <property type="entry name" value="Tscrpt_reg_AraC-type_HTH"/>
</dbReference>
<dbReference type="GO" id="GO:0043565">
    <property type="term" value="F:sequence-specific DNA binding"/>
    <property type="evidence" value="ECO:0007669"/>
    <property type="project" value="InterPro"/>
</dbReference>
<dbReference type="InterPro" id="IPR011051">
    <property type="entry name" value="RmlC_Cupin_sf"/>
</dbReference>
<feature type="domain" description="HTH araC/xylS-type" evidence="4">
    <location>
        <begin position="153"/>
        <end position="251"/>
    </location>
</feature>
<protein>
    <submittedName>
        <fullName evidence="5">HTH-type transcriptional activator RhaR</fullName>
    </submittedName>
</protein>
<dbReference type="PROSITE" id="PS00041">
    <property type="entry name" value="HTH_ARAC_FAMILY_1"/>
    <property type="match status" value="1"/>
</dbReference>
<organism evidence="5">
    <name type="scientific">uncultured organism</name>
    <dbReference type="NCBI Taxonomy" id="155900"/>
    <lineage>
        <taxon>unclassified sequences</taxon>
        <taxon>environmental samples</taxon>
    </lineage>
</organism>
<dbReference type="Pfam" id="PF12833">
    <property type="entry name" value="HTH_18"/>
    <property type="match status" value="1"/>
</dbReference>
<proteinExistence type="predicted"/>
<evidence type="ECO:0000313" key="5">
    <source>
        <dbReference type="EMBL" id="QEA05464.1"/>
    </source>
</evidence>
<dbReference type="InterPro" id="IPR018062">
    <property type="entry name" value="HTH_AraC-typ_CS"/>
</dbReference>
<dbReference type="EMBL" id="MN079102">
    <property type="protein sequence ID" value="QEA05464.1"/>
    <property type="molecule type" value="Genomic_DNA"/>
</dbReference>
<reference evidence="5" key="1">
    <citation type="submission" date="2019-06" db="EMBL/GenBank/DDBJ databases">
        <authorList>
            <person name="Murdoch R.W."/>
            <person name="Fathepure B."/>
        </authorList>
    </citation>
    <scope>NUCLEOTIDE SEQUENCE</scope>
</reference>
<keyword evidence="1" id="KW-0805">Transcription regulation</keyword>